<dbReference type="InterPro" id="IPR011054">
    <property type="entry name" value="Rudment_hybrid_motif"/>
</dbReference>
<dbReference type="PANTHER" id="PTHR18866">
    <property type="entry name" value="CARBOXYLASE:PYRUVATE/ACETYL-COA/PROPIONYL-COA CARBOXYLASE"/>
    <property type="match status" value="1"/>
</dbReference>
<keyword evidence="4" id="KW-0092">Biotin</keyword>
<dbReference type="InterPro" id="IPR011764">
    <property type="entry name" value="Biotin_carboxylation_dom"/>
</dbReference>
<dbReference type="Gene3D" id="3.40.50.20">
    <property type="match status" value="1"/>
</dbReference>
<dbReference type="GO" id="GO:0016874">
    <property type="term" value="F:ligase activity"/>
    <property type="evidence" value="ECO:0007669"/>
    <property type="project" value="UniProtKB-KW"/>
</dbReference>
<dbReference type="SUPFAM" id="SSF56059">
    <property type="entry name" value="Glutathione synthetase ATP-binding domain-like"/>
    <property type="match status" value="1"/>
</dbReference>
<dbReference type="InterPro" id="IPR016185">
    <property type="entry name" value="PreATP-grasp_dom_sf"/>
</dbReference>
<dbReference type="InterPro" id="IPR050856">
    <property type="entry name" value="Biotin_carboxylase_complex"/>
</dbReference>
<evidence type="ECO:0000256" key="4">
    <source>
        <dbReference type="ARBA" id="ARBA00023267"/>
    </source>
</evidence>
<dbReference type="SUPFAM" id="SSF52440">
    <property type="entry name" value="PreATP-grasp domain"/>
    <property type="match status" value="1"/>
</dbReference>
<evidence type="ECO:0000256" key="2">
    <source>
        <dbReference type="ARBA" id="ARBA00022741"/>
    </source>
</evidence>
<dbReference type="InterPro" id="IPR005482">
    <property type="entry name" value="Biotin_COase_C"/>
</dbReference>
<dbReference type="Proteomes" id="UP000199542">
    <property type="component" value="Unassembled WGS sequence"/>
</dbReference>
<dbReference type="EMBL" id="FMTM01000004">
    <property type="protein sequence ID" value="SCW61188.1"/>
    <property type="molecule type" value="Genomic_DNA"/>
</dbReference>
<dbReference type="GO" id="GO:0005524">
    <property type="term" value="F:ATP binding"/>
    <property type="evidence" value="ECO:0007669"/>
    <property type="project" value="UniProtKB-UniRule"/>
</dbReference>
<evidence type="ECO:0000259" key="7">
    <source>
        <dbReference type="PROSITE" id="PS50979"/>
    </source>
</evidence>
<reference evidence="8 9" key="1">
    <citation type="submission" date="2016-10" db="EMBL/GenBank/DDBJ databases">
        <authorList>
            <person name="de Groot N.N."/>
        </authorList>
    </citation>
    <scope>NUCLEOTIDE SEQUENCE [LARGE SCALE GENOMIC DNA]</scope>
    <source>
        <strain evidence="8 9">CGMCC 1.3401</strain>
    </source>
</reference>
<dbReference type="PROSITE" id="PS00866">
    <property type="entry name" value="CPSASE_1"/>
    <property type="match status" value="1"/>
</dbReference>
<dbReference type="NCBIfam" id="NF006367">
    <property type="entry name" value="PRK08591.1"/>
    <property type="match status" value="1"/>
</dbReference>
<sequence length="463" mass="50242">MAEPLDDTPSPKQRFDTVLIANRGEIAARIQRACRELGLKTVAICSEADRQALYGETAESFLCIGPANAAKSYLNQDAILLAARLTGAGAIHPGYGFLSESAAFSEAIEKAGYVFIGPEASSIATMGDKISAKRAMIAAGVPCVPGPDASLPDDPASIERIAQEIGYPVIIKAAGGGGGRGMRVVPEACSLHQAITLTREEARQAFGSPVLYMEKFLQHPRHIEIQVLCDTHGNAVWLGHRDCSMQRRHQKVVEEAPAPGISPDAIRPVGMACAQACRQIGYRGVGTFEFLYENGAFYFIEMNTRLQVEHPVTEMTSGIDIVHAQIRIAQGEPLDLLQNDVRCEGHSFECRINAEDPDSFLPSAGIIADLALPEGPGIRVDTHIHAGYRVSPYYDSLIAKLIVHAPIRAEAMAKMREALAATRVEGIATNLPLLRALFEDEAFVHGETDIHYLEQWLKQRRAA</sequence>
<evidence type="ECO:0000256" key="3">
    <source>
        <dbReference type="ARBA" id="ARBA00022840"/>
    </source>
</evidence>
<keyword evidence="3 5" id="KW-0067">ATP-binding</keyword>
<gene>
    <name evidence="8" type="ORF">SAMN02927900_03099</name>
</gene>
<name>A0A1G4RWR2_9HYPH</name>
<dbReference type="PANTHER" id="PTHR18866:SF33">
    <property type="entry name" value="METHYLCROTONOYL-COA CARBOXYLASE SUBUNIT ALPHA, MITOCHONDRIAL-RELATED"/>
    <property type="match status" value="1"/>
</dbReference>
<dbReference type="Pfam" id="PF02786">
    <property type="entry name" value="CPSase_L_D2"/>
    <property type="match status" value="1"/>
</dbReference>
<keyword evidence="2 5" id="KW-0547">Nucleotide-binding</keyword>
<dbReference type="InterPro" id="IPR005481">
    <property type="entry name" value="BC-like_N"/>
</dbReference>
<evidence type="ECO:0000256" key="5">
    <source>
        <dbReference type="PROSITE-ProRule" id="PRU00409"/>
    </source>
</evidence>
<evidence type="ECO:0000313" key="9">
    <source>
        <dbReference type="Proteomes" id="UP000199542"/>
    </source>
</evidence>
<feature type="domain" description="Biotin carboxylation" evidence="7">
    <location>
        <begin position="14"/>
        <end position="458"/>
    </location>
</feature>
<protein>
    <submittedName>
        <fullName evidence="8">Acetyl-CoA carboxylase, biotin carboxylase subunit</fullName>
    </submittedName>
</protein>
<dbReference type="PROSITE" id="PS00867">
    <property type="entry name" value="CPSASE_2"/>
    <property type="match status" value="1"/>
</dbReference>
<accession>A0A1G4RWR2</accession>
<evidence type="ECO:0000256" key="1">
    <source>
        <dbReference type="ARBA" id="ARBA00022598"/>
    </source>
</evidence>
<dbReference type="Pfam" id="PF00289">
    <property type="entry name" value="Biotin_carb_N"/>
    <property type="match status" value="1"/>
</dbReference>
<dbReference type="GO" id="GO:0046872">
    <property type="term" value="F:metal ion binding"/>
    <property type="evidence" value="ECO:0007669"/>
    <property type="project" value="InterPro"/>
</dbReference>
<dbReference type="Pfam" id="PF02785">
    <property type="entry name" value="Biotin_carb_C"/>
    <property type="match status" value="1"/>
</dbReference>
<organism evidence="8 9">
    <name type="scientific">Rhizobium mongolense subsp. loessense</name>
    <dbReference type="NCBI Taxonomy" id="158890"/>
    <lineage>
        <taxon>Bacteria</taxon>
        <taxon>Pseudomonadati</taxon>
        <taxon>Pseudomonadota</taxon>
        <taxon>Alphaproteobacteria</taxon>
        <taxon>Hyphomicrobiales</taxon>
        <taxon>Rhizobiaceae</taxon>
        <taxon>Rhizobium/Agrobacterium group</taxon>
        <taxon>Rhizobium</taxon>
    </lineage>
</organism>
<evidence type="ECO:0000313" key="8">
    <source>
        <dbReference type="EMBL" id="SCW61188.1"/>
    </source>
</evidence>
<keyword evidence="1" id="KW-0436">Ligase</keyword>
<dbReference type="PROSITE" id="PS50979">
    <property type="entry name" value="BC"/>
    <property type="match status" value="1"/>
</dbReference>
<feature type="domain" description="ATP-grasp" evidence="6">
    <location>
        <begin position="133"/>
        <end position="330"/>
    </location>
</feature>
<dbReference type="InterPro" id="IPR011761">
    <property type="entry name" value="ATP-grasp"/>
</dbReference>
<dbReference type="SUPFAM" id="SSF51246">
    <property type="entry name" value="Rudiment single hybrid motif"/>
    <property type="match status" value="1"/>
</dbReference>
<evidence type="ECO:0000259" key="6">
    <source>
        <dbReference type="PROSITE" id="PS50975"/>
    </source>
</evidence>
<dbReference type="Gene3D" id="3.30.470.20">
    <property type="entry name" value="ATP-grasp fold, B domain"/>
    <property type="match status" value="1"/>
</dbReference>
<dbReference type="RefSeq" id="WP_092585705.1">
    <property type="nucleotide sequence ID" value="NZ_FMTM01000004.1"/>
</dbReference>
<dbReference type="InterPro" id="IPR005479">
    <property type="entry name" value="CPAse_ATP-bd"/>
</dbReference>
<dbReference type="SMART" id="SM00878">
    <property type="entry name" value="Biotin_carb_C"/>
    <property type="match status" value="1"/>
</dbReference>
<dbReference type="PROSITE" id="PS50975">
    <property type="entry name" value="ATP_GRASP"/>
    <property type="match status" value="1"/>
</dbReference>
<dbReference type="AlphaFoldDB" id="A0A1G4RWR2"/>
<proteinExistence type="predicted"/>
<dbReference type="Gene3D" id="6.20.290.20">
    <property type="match status" value="1"/>
</dbReference>